<evidence type="ECO:0000313" key="2">
    <source>
        <dbReference type="Proteomes" id="UP001332192"/>
    </source>
</evidence>
<name>A0ABZ1BWL0_9FIRM</name>
<evidence type="ECO:0000313" key="1">
    <source>
        <dbReference type="EMBL" id="WRP16498.1"/>
    </source>
</evidence>
<dbReference type="RefSeq" id="WP_324715771.1">
    <property type="nucleotide sequence ID" value="NZ_CP141615.1"/>
</dbReference>
<gene>
    <name evidence="1" type="ORF">U7230_10370</name>
</gene>
<dbReference type="Proteomes" id="UP001332192">
    <property type="component" value="Chromosome"/>
</dbReference>
<organism evidence="1 2">
    <name type="scientific">Carboxydichorda subterranea</name>
    <dbReference type="NCBI Taxonomy" id="3109565"/>
    <lineage>
        <taxon>Bacteria</taxon>
        <taxon>Bacillati</taxon>
        <taxon>Bacillota</taxon>
        <taxon>Limnochordia</taxon>
        <taxon>Limnochordales</taxon>
        <taxon>Geochordaceae</taxon>
        <taxon>Carboxydichorda</taxon>
    </lineage>
</organism>
<dbReference type="EMBL" id="CP141615">
    <property type="protein sequence ID" value="WRP16498.1"/>
    <property type="molecule type" value="Genomic_DNA"/>
</dbReference>
<reference evidence="1 2" key="1">
    <citation type="journal article" date="2024" name="Front. Microbiol.">
        <title>Novel thermophilic genera Geochorda gen. nov. and Carboxydochorda gen. nov. from the deep terrestrial subsurface reveal the ecophysiological diversity in the class Limnochordia.</title>
        <authorList>
            <person name="Karnachuk O.V."/>
            <person name="Lukina A.P."/>
            <person name="Avakyan M.R."/>
            <person name="Kadnikov V.V."/>
            <person name="Begmatov S."/>
            <person name="Beletsky A.V."/>
            <person name="Vlasova K.G."/>
            <person name="Novikov A.A."/>
            <person name="Shcherbakova V.A."/>
            <person name="Mardanov A.V."/>
            <person name="Ravin N.V."/>
        </authorList>
    </citation>
    <scope>NUCLEOTIDE SEQUENCE [LARGE SCALE GENOMIC DNA]</scope>
    <source>
        <strain evidence="1 2">L945</strain>
    </source>
</reference>
<evidence type="ECO:0008006" key="3">
    <source>
        <dbReference type="Google" id="ProtNLM"/>
    </source>
</evidence>
<sequence>MRAWWRPVSRGAGVRTGPVVRGAPLAGWLATALVLAGARPAAALLPPQPQLQWRAGFLWGLNEQVHGLDWGAGVKLPLQPSELGIATLGASIQGALTSGPAEWDFRLSALIESYRTGRPSFGVYYTLRRFPFLDGTLAGIGLRYGSLAAAYYPAMWNREVPALAPDRAVWVVEPGWFSGLYLQFRYAALSDGGPSSLRLAAGLEENW</sequence>
<proteinExistence type="predicted"/>
<keyword evidence="2" id="KW-1185">Reference proteome</keyword>
<protein>
    <recommendedName>
        <fullName evidence="3">Porin family protein</fullName>
    </recommendedName>
</protein>
<accession>A0ABZ1BWL0</accession>